<dbReference type="Gene3D" id="3.30.70.100">
    <property type="match status" value="1"/>
</dbReference>
<dbReference type="SUPFAM" id="SSF82689">
    <property type="entry name" value="Mechanosensitive channel protein MscS (YggB), C-terminal domain"/>
    <property type="match status" value="1"/>
</dbReference>
<dbReference type="InterPro" id="IPR011066">
    <property type="entry name" value="MscS_channel_C_sf"/>
</dbReference>
<keyword evidence="11" id="KW-1185">Reference proteome</keyword>
<dbReference type="InterPro" id="IPR045275">
    <property type="entry name" value="MscS_archaea/bacteria_type"/>
</dbReference>
<dbReference type="InterPro" id="IPR011014">
    <property type="entry name" value="MscS_channel_TM-2"/>
</dbReference>
<proteinExistence type="inferred from homology"/>
<comment type="subcellular location">
    <subcellularLocation>
        <location evidence="1">Cell membrane</location>
        <topology evidence="1">Multi-pass membrane protein</topology>
    </subcellularLocation>
</comment>
<evidence type="ECO:0000256" key="7">
    <source>
        <dbReference type="SAM" id="Phobius"/>
    </source>
</evidence>
<protein>
    <submittedName>
        <fullName evidence="10">Mechanosensitive ion channel</fullName>
    </submittedName>
</protein>
<dbReference type="Pfam" id="PF21082">
    <property type="entry name" value="MS_channel_3rd"/>
    <property type="match status" value="1"/>
</dbReference>
<comment type="caution">
    <text evidence="10">The sequence shown here is derived from an EMBL/GenBank/DDBJ whole genome shotgun (WGS) entry which is preliminary data.</text>
</comment>
<organism evidence="10 11">
    <name type="scientific">Sphingobacterium humi</name>
    <dbReference type="NCBI Taxonomy" id="1796905"/>
    <lineage>
        <taxon>Bacteria</taxon>
        <taxon>Pseudomonadati</taxon>
        <taxon>Bacteroidota</taxon>
        <taxon>Sphingobacteriia</taxon>
        <taxon>Sphingobacteriales</taxon>
        <taxon>Sphingobacteriaceae</taxon>
        <taxon>Sphingobacterium</taxon>
    </lineage>
</organism>
<evidence type="ECO:0000256" key="1">
    <source>
        <dbReference type="ARBA" id="ARBA00004651"/>
    </source>
</evidence>
<keyword evidence="5 7" id="KW-1133">Transmembrane helix</keyword>
<evidence type="ECO:0000256" key="4">
    <source>
        <dbReference type="ARBA" id="ARBA00022692"/>
    </source>
</evidence>
<dbReference type="Gene3D" id="2.30.30.60">
    <property type="match status" value="1"/>
</dbReference>
<dbReference type="GO" id="GO:0005886">
    <property type="term" value="C:plasma membrane"/>
    <property type="evidence" value="ECO:0007669"/>
    <property type="project" value="UniProtKB-SubCell"/>
</dbReference>
<sequence>MLKIFKICHLGCRNRLFYYFCIIKITYTMNWEQLERSLEKLIDAVVLTIPKVAVGIFILIIGRYAIRFALKFVDKRFEKRNVDLSIRSFIKSIVKLTLYALLLLTVANTMGIQTTSFIAALSAFGLAVGMALQGSLSNFAGGVLILMFRPFDVKDYISSAAGASGTVERIDLLYTTLIDDDGIRVFSPNGPLANSVIKNYTKISARRMQFTLMVSYETNIKDARGAVLNVLKADKRILDKPQPEVVVGDLKETGIQLHIRAWANREVYWATKNDIGETVKRTLEGKDVVFPANIVKVLGDTDQKEDPTA</sequence>
<dbReference type="InterPro" id="IPR008910">
    <property type="entry name" value="MSC_TM_helix"/>
</dbReference>
<dbReference type="EMBL" id="WSQA01000015">
    <property type="protein sequence ID" value="MVZ63688.1"/>
    <property type="molecule type" value="Genomic_DNA"/>
</dbReference>
<evidence type="ECO:0000256" key="2">
    <source>
        <dbReference type="ARBA" id="ARBA00008017"/>
    </source>
</evidence>
<feature type="transmembrane region" description="Helical" evidence="7">
    <location>
        <begin position="16"/>
        <end position="32"/>
    </location>
</feature>
<gene>
    <name evidence="10" type="ORF">GQF63_16795</name>
</gene>
<feature type="domain" description="Mechanosensitive ion channel MscS C-terminal" evidence="9">
    <location>
        <begin position="210"/>
        <end position="287"/>
    </location>
</feature>
<evidence type="ECO:0000256" key="6">
    <source>
        <dbReference type="ARBA" id="ARBA00023136"/>
    </source>
</evidence>
<feature type="transmembrane region" description="Helical" evidence="7">
    <location>
        <begin position="93"/>
        <end position="112"/>
    </location>
</feature>
<dbReference type="AlphaFoldDB" id="A0A6N8L685"/>
<keyword evidence="3" id="KW-1003">Cell membrane</keyword>
<keyword evidence="6 7" id="KW-0472">Membrane</keyword>
<reference evidence="10 11" key="1">
    <citation type="submission" date="2019-12" db="EMBL/GenBank/DDBJ databases">
        <authorList>
            <person name="Dong K."/>
        </authorList>
    </citation>
    <scope>NUCLEOTIDE SEQUENCE [LARGE SCALE GENOMIC DNA]</scope>
    <source>
        <strain evidence="10 11">JCM 31225</strain>
    </source>
</reference>
<feature type="domain" description="Mechanosensitive ion channel MscS" evidence="8">
    <location>
        <begin position="135"/>
        <end position="202"/>
    </location>
</feature>
<dbReference type="Proteomes" id="UP000435036">
    <property type="component" value="Unassembled WGS sequence"/>
</dbReference>
<feature type="transmembrane region" description="Helical" evidence="7">
    <location>
        <begin position="118"/>
        <end position="148"/>
    </location>
</feature>
<keyword evidence="4 7" id="KW-0812">Transmembrane</keyword>
<feature type="transmembrane region" description="Helical" evidence="7">
    <location>
        <begin position="52"/>
        <end position="73"/>
    </location>
</feature>
<dbReference type="SUPFAM" id="SSF82861">
    <property type="entry name" value="Mechanosensitive channel protein MscS (YggB), transmembrane region"/>
    <property type="match status" value="1"/>
</dbReference>
<dbReference type="Pfam" id="PF00924">
    <property type="entry name" value="MS_channel_2nd"/>
    <property type="match status" value="1"/>
</dbReference>
<dbReference type="GO" id="GO:0008381">
    <property type="term" value="F:mechanosensitive monoatomic ion channel activity"/>
    <property type="evidence" value="ECO:0007669"/>
    <property type="project" value="InterPro"/>
</dbReference>
<evidence type="ECO:0000259" key="8">
    <source>
        <dbReference type="Pfam" id="PF00924"/>
    </source>
</evidence>
<name>A0A6N8L685_9SPHI</name>
<dbReference type="PANTHER" id="PTHR30221:SF1">
    <property type="entry name" value="SMALL-CONDUCTANCE MECHANOSENSITIVE CHANNEL"/>
    <property type="match status" value="1"/>
</dbReference>
<dbReference type="OrthoDB" id="9809206at2"/>
<dbReference type="InterPro" id="IPR006685">
    <property type="entry name" value="MscS_channel_2nd"/>
</dbReference>
<evidence type="ECO:0000259" key="9">
    <source>
        <dbReference type="Pfam" id="PF21082"/>
    </source>
</evidence>
<accession>A0A6N8L685</accession>
<dbReference type="SUPFAM" id="SSF50182">
    <property type="entry name" value="Sm-like ribonucleoproteins"/>
    <property type="match status" value="1"/>
</dbReference>
<comment type="similarity">
    <text evidence="2">Belongs to the MscS (TC 1.A.23) family.</text>
</comment>
<evidence type="ECO:0000313" key="10">
    <source>
        <dbReference type="EMBL" id="MVZ63688.1"/>
    </source>
</evidence>
<evidence type="ECO:0000256" key="3">
    <source>
        <dbReference type="ARBA" id="ARBA00022475"/>
    </source>
</evidence>
<evidence type="ECO:0000313" key="11">
    <source>
        <dbReference type="Proteomes" id="UP000435036"/>
    </source>
</evidence>
<dbReference type="InterPro" id="IPR049278">
    <property type="entry name" value="MS_channel_C"/>
</dbReference>
<dbReference type="InterPro" id="IPR010920">
    <property type="entry name" value="LSM_dom_sf"/>
</dbReference>
<dbReference type="InterPro" id="IPR023408">
    <property type="entry name" value="MscS_beta-dom_sf"/>
</dbReference>
<evidence type="ECO:0000256" key="5">
    <source>
        <dbReference type="ARBA" id="ARBA00022989"/>
    </source>
</evidence>
<dbReference type="PANTHER" id="PTHR30221">
    <property type="entry name" value="SMALL-CONDUCTANCE MECHANOSENSITIVE CHANNEL"/>
    <property type="match status" value="1"/>
</dbReference>
<dbReference type="Gene3D" id="1.10.287.1260">
    <property type="match status" value="1"/>
</dbReference>
<dbReference type="Pfam" id="PF05552">
    <property type="entry name" value="MS_channel_1st_1"/>
    <property type="match status" value="1"/>
</dbReference>